<keyword evidence="2" id="KW-1185">Reference proteome</keyword>
<organism evidence="1 2">
    <name type="scientific">Salibacterium salarium</name>
    <dbReference type="NCBI Taxonomy" id="284579"/>
    <lineage>
        <taxon>Bacteria</taxon>
        <taxon>Bacillati</taxon>
        <taxon>Bacillota</taxon>
        <taxon>Bacilli</taxon>
        <taxon>Bacillales</taxon>
        <taxon>Bacillaceae</taxon>
    </lineage>
</organism>
<accession>A0A3R9WR59</accession>
<protein>
    <submittedName>
        <fullName evidence="1">Uncharacterized protein</fullName>
    </submittedName>
</protein>
<proteinExistence type="predicted"/>
<dbReference type="EMBL" id="RBVX01000020">
    <property type="protein sequence ID" value="RSL31839.1"/>
    <property type="molecule type" value="Genomic_DNA"/>
</dbReference>
<dbReference type="RefSeq" id="WP_125557870.1">
    <property type="nucleotide sequence ID" value="NZ_RBVX01000020.1"/>
</dbReference>
<dbReference type="Proteomes" id="UP000275076">
    <property type="component" value="Unassembled WGS sequence"/>
</dbReference>
<comment type="caution">
    <text evidence="1">The sequence shown here is derived from an EMBL/GenBank/DDBJ whole genome shotgun (WGS) entry which is preliminary data.</text>
</comment>
<sequence>MQRQSPIELEGLEVYLQPSMTSQQEWNIVYSRIKEYIKNLADEDIVLYPEKTTIDRIIKSCHIHIQIKRSFTTDVILLYRDLSDYLNQEETLILLAVANEHGKVSTPLIIDLIVLIESVIPGTIIINGYLHTSDWGKSLQRLQNQDMLFFK</sequence>
<evidence type="ECO:0000313" key="1">
    <source>
        <dbReference type="EMBL" id="RSL31839.1"/>
    </source>
</evidence>
<dbReference type="OrthoDB" id="2966254at2"/>
<dbReference type="AlphaFoldDB" id="A0A3R9WR59"/>
<evidence type="ECO:0000313" key="2">
    <source>
        <dbReference type="Proteomes" id="UP000275076"/>
    </source>
</evidence>
<name>A0A3R9WR59_9BACI</name>
<gene>
    <name evidence="1" type="ORF">D7Z54_18755</name>
</gene>
<reference evidence="1 2" key="1">
    <citation type="submission" date="2018-10" db="EMBL/GenBank/DDBJ databases">
        <title>Draft genome sequence of Bacillus salarius IM0101, isolated from a hypersaline soil in Inner Mongolia, China.</title>
        <authorList>
            <person name="Yamprayoonswat W."/>
            <person name="Boonvisut S."/>
            <person name="Jumpathong W."/>
            <person name="Sittihan S."/>
            <person name="Ruangsuj P."/>
            <person name="Wanthongcharoen S."/>
            <person name="Thongpramul N."/>
            <person name="Pimmason S."/>
            <person name="Yu B."/>
            <person name="Yasawong M."/>
        </authorList>
    </citation>
    <scope>NUCLEOTIDE SEQUENCE [LARGE SCALE GENOMIC DNA]</scope>
    <source>
        <strain evidence="1 2">IM0101</strain>
    </source>
</reference>